<dbReference type="Proteomes" id="UP001396334">
    <property type="component" value="Unassembled WGS sequence"/>
</dbReference>
<accession>A0ABR2SNX5</accession>
<name>A0ABR2SNX5_9ROSI</name>
<evidence type="ECO:0000313" key="2">
    <source>
        <dbReference type="Proteomes" id="UP001396334"/>
    </source>
</evidence>
<sequence length="114" mass="12479">MSLSSSVEAVGLLMIGHFSNHEPKGRTLLKSIDIIFRQKDMGDFRFSSDCAAHNGKSLSEISSDRKQDVADSCSQMILQLQDVYDPEKVNVGIKIVPRSPDGIIAANSVKLESK</sequence>
<reference evidence="1 2" key="1">
    <citation type="journal article" date="2024" name="G3 (Bethesda)">
        <title>Genome assembly of Hibiscus sabdariffa L. provides insights into metabolisms of medicinal natural products.</title>
        <authorList>
            <person name="Kim T."/>
        </authorList>
    </citation>
    <scope>NUCLEOTIDE SEQUENCE [LARGE SCALE GENOMIC DNA]</scope>
    <source>
        <strain evidence="1">TK-2024</strain>
        <tissue evidence="1">Old leaves</tissue>
    </source>
</reference>
<proteinExistence type="predicted"/>
<organism evidence="1 2">
    <name type="scientific">Hibiscus sabdariffa</name>
    <name type="common">roselle</name>
    <dbReference type="NCBI Taxonomy" id="183260"/>
    <lineage>
        <taxon>Eukaryota</taxon>
        <taxon>Viridiplantae</taxon>
        <taxon>Streptophyta</taxon>
        <taxon>Embryophyta</taxon>
        <taxon>Tracheophyta</taxon>
        <taxon>Spermatophyta</taxon>
        <taxon>Magnoliopsida</taxon>
        <taxon>eudicotyledons</taxon>
        <taxon>Gunneridae</taxon>
        <taxon>Pentapetalae</taxon>
        <taxon>rosids</taxon>
        <taxon>malvids</taxon>
        <taxon>Malvales</taxon>
        <taxon>Malvaceae</taxon>
        <taxon>Malvoideae</taxon>
        <taxon>Hibiscus</taxon>
    </lineage>
</organism>
<evidence type="ECO:0000313" key="1">
    <source>
        <dbReference type="EMBL" id="KAK9026952.1"/>
    </source>
</evidence>
<dbReference type="EMBL" id="JBBPBN010000012">
    <property type="protein sequence ID" value="KAK9026952.1"/>
    <property type="molecule type" value="Genomic_DNA"/>
</dbReference>
<keyword evidence="2" id="KW-1185">Reference proteome</keyword>
<comment type="caution">
    <text evidence="1">The sequence shown here is derived from an EMBL/GenBank/DDBJ whole genome shotgun (WGS) entry which is preliminary data.</text>
</comment>
<gene>
    <name evidence="1" type="ORF">V6N11_066808</name>
</gene>
<protein>
    <submittedName>
        <fullName evidence="1">Uncharacterized protein</fullName>
    </submittedName>
</protein>